<dbReference type="Pfam" id="PF00126">
    <property type="entry name" value="HTH_1"/>
    <property type="match status" value="1"/>
</dbReference>
<dbReference type="Gene3D" id="1.10.10.10">
    <property type="entry name" value="Winged helix-like DNA-binding domain superfamily/Winged helix DNA-binding domain"/>
    <property type="match status" value="1"/>
</dbReference>
<dbReference type="PRINTS" id="PR00039">
    <property type="entry name" value="HTHLYSR"/>
</dbReference>
<dbReference type="InterPro" id="IPR036390">
    <property type="entry name" value="WH_DNA-bd_sf"/>
</dbReference>
<feature type="domain" description="HTH lysR-type" evidence="5">
    <location>
        <begin position="1"/>
        <end position="58"/>
    </location>
</feature>
<dbReference type="FunFam" id="1.10.10.10:FF:000001">
    <property type="entry name" value="LysR family transcriptional regulator"/>
    <property type="match status" value="1"/>
</dbReference>
<organism evidence="6 7">
    <name type="scientific">Comamonas kerstersii</name>
    <dbReference type="NCBI Taxonomy" id="225992"/>
    <lineage>
        <taxon>Bacteria</taxon>
        <taxon>Pseudomonadati</taxon>
        <taxon>Pseudomonadota</taxon>
        <taxon>Betaproteobacteria</taxon>
        <taxon>Burkholderiales</taxon>
        <taxon>Comamonadaceae</taxon>
        <taxon>Comamonas</taxon>
    </lineage>
</organism>
<dbReference type="Pfam" id="PF03466">
    <property type="entry name" value="LysR_substrate"/>
    <property type="match status" value="1"/>
</dbReference>
<dbReference type="AlphaFoldDB" id="A0A1V0BCW0"/>
<dbReference type="PANTHER" id="PTHR30419:SF8">
    <property type="entry name" value="NITROGEN ASSIMILATION TRANSCRIPTIONAL ACTIVATOR-RELATED"/>
    <property type="match status" value="1"/>
</dbReference>
<dbReference type="InterPro" id="IPR005119">
    <property type="entry name" value="LysR_subst-bd"/>
</dbReference>
<dbReference type="EMBL" id="CP020121">
    <property type="protein sequence ID" value="AQZ97767.1"/>
    <property type="molecule type" value="Genomic_DNA"/>
</dbReference>
<dbReference type="InterPro" id="IPR050950">
    <property type="entry name" value="HTH-type_LysR_regulators"/>
</dbReference>
<dbReference type="InterPro" id="IPR000847">
    <property type="entry name" value="LysR_HTH_N"/>
</dbReference>
<dbReference type="InterPro" id="IPR036388">
    <property type="entry name" value="WH-like_DNA-bd_sf"/>
</dbReference>
<dbReference type="GeneID" id="83038735"/>
<name>A0A1V0BCW0_9BURK</name>
<dbReference type="SUPFAM" id="SSF46785">
    <property type="entry name" value="Winged helix' DNA-binding domain"/>
    <property type="match status" value="1"/>
</dbReference>
<evidence type="ECO:0000313" key="7">
    <source>
        <dbReference type="Proteomes" id="UP000242792"/>
    </source>
</evidence>
<evidence type="ECO:0000259" key="5">
    <source>
        <dbReference type="PROSITE" id="PS50931"/>
    </source>
</evidence>
<comment type="similarity">
    <text evidence="1">Belongs to the LysR transcriptional regulatory family.</text>
</comment>
<dbReference type="GO" id="GO:0003700">
    <property type="term" value="F:DNA-binding transcription factor activity"/>
    <property type="evidence" value="ECO:0007669"/>
    <property type="project" value="InterPro"/>
</dbReference>
<reference evidence="6 7" key="1">
    <citation type="submission" date="2017-03" db="EMBL/GenBank/DDBJ databases">
        <title>Rapid Whole Genome Sequencing of Comamonas kerstersii Causing Continuous ambulatory Peritoneal Dialysis-Associated Peritonitis.</title>
        <authorList>
            <person name="Zheng B."/>
        </authorList>
    </citation>
    <scope>NUCLEOTIDE SEQUENCE [LARGE SCALE GENOMIC DNA]</scope>
    <source>
        <strain evidence="6 7">8943</strain>
    </source>
</reference>
<dbReference type="PROSITE" id="PS50931">
    <property type="entry name" value="HTH_LYSR"/>
    <property type="match status" value="1"/>
</dbReference>
<accession>A0A1V0BCW0</accession>
<keyword evidence="4" id="KW-0804">Transcription</keyword>
<dbReference type="Gene3D" id="3.40.190.290">
    <property type="match status" value="1"/>
</dbReference>
<evidence type="ECO:0000256" key="3">
    <source>
        <dbReference type="ARBA" id="ARBA00023125"/>
    </source>
</evidence>
<evidence type="ECO:0000256" key="4">
    <source>
        <dbReference type="ARBA" id="ARBA00023163"/>
    </source>
</evidence>
<keyword evidence="3" id="KW-0238">DNA-binding</keyword>
<keyword evidence="2" id="KW-0805">Transcription regulation</keyword>
<dbReference type="GO" id="GO:0003677">
    <property type="term" value="F:DNA binding"/>
    <property type="evidence" value="ECO:0007669"/>
    <property type="project" value="UniProtKB-KW"/>
</dbReference>
<dbReference type="KEGG" id="cke:B5M06_05300"/>
<dbReference type="PANTHER" id="PTHR30419">
    <property type="entry name" value="HTH-TYPE TRANSCRIPTIONAL REGULATOR YBHD"/>
    <property type="match status" value="1"/>
</dbReference>
<evidence type="ECO:0000256" key="1">
    <source>
        <dbReference type="ARBA" id="ARBA00009437"/>
    </source>
</evidence>
<dbReference type="Proteomes" id="UP000242792">
    <property type="component" value="Chromosome"/>
</dbReference>
<proteinExistence type="inferred from homology"/>
<gene>
    <name evidence="6" type="ORF">B5M06_05300</name>
</gene>
<evidence type="ECO:0000313" key="6">
    <source>
        <dbReference type="EMBL" id="AQZ97767.1"/>
    </source>
</evidence>
<dbReference type="GO" id="GO:0005829">
    <property type="term" value="C:cytosol"/>
    <property type="evidence" value="ECO:0007669"/>
    <property type="project" value="TreeGrafter"/>
</dbReference>
<sequence length="314" mass="34928">MDLRALRYFVEVVRTNSFTRAAENAHVTQPTISKMVRQLEDELGGPLLLREGRGVQLTDAGQVVYERGLQVLAQAQLLKQEVAEVDGIARGELSVGIMPTAGHYMAPVIALFQQRYPGVTLNVQESGARMQRQLVLEGKLDMALGLIDAPDPQLQTYTIAHQKTRVAMARHRIKNETRPVRWKELEGMPFLLYTSDFTLHEAVLQQCAAAGFTPQVRLQSRYWDFIGDLVAADIGIAVMFEHVIAKYDTARVASRPLVGPSMTWDAVLMWRSGYRSRAAQAWLDCVQQVYPFPLPSGSPVPCIKNGGSGLMHQA</sequence>
<evidence type="ECO:0000256" key="2">
    <source>
        <dbReference type="ARBA" id="ARBA00023015"/>
    </source>
</evidence>
<dbReference type="SUPFAM" id="SSF53850">
    <property type="entry name" value="Periplasmic binding protein-like II"/>
    <property type="match status" value="1"/>
</dbReference>
<dbReference type="RefSeq" id="WP_054067945.1">
    <property type="nucleotide sequence ID" value="NZ_CATYED010000009.1"/>
</dbReference>
<protein>
    <submittedName>
        <fullName evidence="6">LysR family transcriptional regulator</fullName>
    </submittedName>
</protein>
<dbReference type="OrthoDB" id="5671700at2"/>